<dbReference type="Gene3D" id="2.160.20.10">
    <property type="entry name" value="Single-stranded right-handed beta-helix, Pectin lyase-like"/>
    <property type="match status" value="1"/>
</dbReference>
<dbReference type="Proteomes" id="UP000184452">
    <property type="component" value="Unassembled WGS sequence"/>
</dbReference>
<feature type="domain" description="Right handed beta helix" evidence="10">
    <location>
        <begin position="126"/>
        <end position="301"/>
    </location>
</feature>
<dbReference type="AlphaFoldDB" id="A0A1M6W5J3"/>
<dbReference type="InterPro" id="IPR011050">
    <property type="entry name" value="Pectin_lyase_fold/virulence"/>
</dbReference>
<sequence>MRTGTTALRAGLLAGALGAALLAPAHADTLEAAEAELYASPDGSDGAAGTESDPTTLVSAIDRVSSGGVVHLLGGTYDLDETVYIPLGADGSSSAPTRLFAASGQTPVLDFSAQSEDSANRGLALEASHWHIRGITVQNAGDNGIFVSGSDNVVEGVVTRFNSDTGLQISRRASDTPDDEWPANNLVVSSVSHDNVDSDGEDADGFAAKLTSGPGNVFRYTVAHNNIDDGWDLYTKSDTGAIGEVTVEYSLALENGTLSDGSQAGDGDRNGFKLGGEDIAVDHTVRGNIAYDNGKHGFTYNRNLGTQEITDNISIGSEERNFNFDGGSSVFRGNTSCDSGSNDRVIGDADGSNQFWSGSNGSRCADLTGDLEWSFDGDGVLVVTIGGTPVLP</sequence>
<evidence type="ECO:0000256" key="7">
    <source>
        <dbReference type="ARBA" id="ARBA00023239"/>
    </source>
</evidence>
<dbReference type="PANTHER" id="PTHR40088:SF1">
    <property type="entry name" value="PECTATE LYASE PEL9"/>
    <property type="match status" value="1"/>
</dbReference>
<comment type="cofactor">
    <cofactor evidence="1">
        <name>Ca(2+)</name>
        <dbReference type="ChEBI" id="CHEBI:29108"/>
    </cofactor>
</comment>
<keyword evidence="4" id="KW-0479">Metal-binding</keyword>
<evidence type="ECO:0000256" key="4">
    <source>
        <dbReference type="ARBA" id="ARBA00022723"/>
    </source>
</evidence>
<dbReference type="Pfam" id="PF13229">
    <property type="entry name" value="Beta_helix"/>
    <property type="match status" value="1"/>
</dbReference>
<accession>A0A1M6W5J3</accession>
<dbReference type="SMART" id="SM00710">
    <property type="entry name" value="PbH1"/>
    <property type="match status" value="4"/>
</dbReference>
<feature type="signal peptide" evidence="9">
    <location>
        <begin position="1"/>
        <end position="27"/>
    </location>
</feature>
<comment type="similarity">
    <text evidence="8">Belongs to the polysaccharide lyase 9 family.</text>
</comment>
<proteinExistence type="inferred from homology"/>
<evidence type="ECO:0000256" key="2">
    <source>
        <dbReference type="ARBA" id="ARBA00004613"/>
    </source>
</evidence>
<reference evidence="11 12" key="1">
    <citation type="submission" date="2016-11" db="EMBL/GenBank/DDBJ databases">
        <authorList>
            <person name="Jaros S."/>
            <person name="Januszkiewicz K."/>
            <person name="Wedrychowicz H."/>
        </authorList>
    </citation>
    <scope>NUCLEOTIDE SEQUENCE [LARGE SCALE GENOMIC DNA]</scope>
    <source>
        <strain evidence="11 12">CGMCC 4.5723</strain>
    </source>
</reference>
<keyword evidence="12" id="KW-1185">Reference proteome</keyword>
<keyword evidence="7" id="KW-0456">Lyase</keyword>
<protein>
    <submittedName>
        <fullName evidence="11">Right handed beta helix region</fullName>
    </submittedName>
</protein>
<organism evidence="11 12">
    <name type="scientific">Nocardiopsis flavescens</name>
    <dbReference type="NCBI Taxonomy" id="758803"/>
    <lineage>
        <taxon>Bacteria</taxon>
        <taxon>Bacillati</taxon>
        <taxon>Actinomycetota</taxon>
        <taxon>Actinomycetes</taxon>
        <taxon>Streptosporangiales</taxon>
        <taxon>Nocardiopsidaceae</taxon>
        <taxon>Nocardiopsis</taxon>
    </lineage>
</organism>
<dbReference type="GO" id="GO:0005576">
    <property type="term" value="C:extracellular region"/>
    <property type="evidence" value="ECO:0007669"/>
    <property type="project" value="UniProtKB-SubCell"/>
</dbReference>
<gene>
    <name evidence="11" type="ORF">SAMN05421803_14018</name>
</gene>
<evidence type="ECO:0000256" key="3">
    <source>
        <dbReference type="ARBA" id="ARBA00022525"/>
    </source>
</evidence>
<comment type="subcellular location">
    <subcellularLocation>
        <location evidence="2">Secreted</location>
    </subcellularLocation>
</comment>
<evidence type="ECO:0000259" key="10">
    <source>
        <dbReference type="Pfam" id="PF13229"/>
    </source>
</evidence>
<keyword evidence="6" id="KW-0106">Calcium</keyword>
<name>A0A1M6W5J3_9ACTN</name>
<keyword evidence="5 9" id="KW-0732">Signal</keyword>
<dbReference type="RefSeq" id="WP_084738172.1">
    <property type="nucleotide sequence ID" value="NZ_FQZK01000040.1"/>
</dbReference>
<evidence type="ECO:0000313" key="12">
    <source>
        <dbReference type="Proteomes" id="UP000184452"/>
    </source>
</evidence>
<keyword evidence="3" id="KW-0964">Secreted</keyword>
<evidence type="ECO:0000256" key="1">
    <source>
        <dbReference type="ARBA" id="ARBA00001913"/>
    </source>
</evidence>
<dbReference type="InterPro" id="IPR006626">
    <property type="entry name" value="PbH1"/>
</dbReference>
<dbReference type="SUPFAM" id="SSF51126">
    <property type="entry name" value="Pectin lyase-like"/>
    <property type="match status" value="1"/>
</dbReference>
<dbReference type="STRING" id="758803.SAMN05421803_14018"/>
<evidence type="ECO:0000256" key="6">
    <source>
        <dbReference type="ARBA" id="ARBA00022837"/>
    </source>
</evidence>
<evidence type="ECO:0000256" key="8">
    <source>
        <dbReference type="ARBA" id="ARBA00038263"/>
    </source>
</evidence>
<dbReference type="EMBL" id="FQZK01000040">
    <property type="protein sequence ID" value="SHK89032.1"/>
    <property type="molecule type" value="Genomic_DNA"/>
</dbReference>
<evidence type="ECO:0000256" key="9">
    <source>
        <dbReference type="SAM" id="SignalP"/>
    </source>
</evidence>
<dbReference type="InterPro" id="IPR012334">
    <property type="entry name" value="Pectin_lyas_fold"/>
</dbReference>
<dbReference type="PANTHER" id="PTHR40088">
    <property type="entry name" value="PECTATE LYASE (EUROFUNG)"/>
    <property type="match status" value="1"/>
</dbReference>
<evidence type="ECO:0000313" key="11">
    <source>
        <dbReference type="EMBL" id="SHK89032.1"/>
    </source>
</evidence>
<dbReference type="InterPro" id="IPR039448">
    <property type="entry name" value="Beta_helix"/>
</dbReference>
<dbReference type="GO" id="GO:0046872">
    <property type="term" value="F:metal ion binding"/>
    <property type="evidence" value="ECO:0007669"/>
    <property type="project" value="UniProtKB-KW"/>
</dbReference>
<feature type="chain" id="PRO_5038682992" evidence="9">
    <location>
        <begin position="28"/>
        <end position="392"/>
    </location>
</feature>
<dbReference type="OrthoDB" id="8660908at2"/>
<evidence type="ECO:0000256" key="5">
    <source>
        <dbReference type="ARBA" id="ARBA00022729"/>
    </source>
</evidence>
<dbReference type="InterPro" id="IPR052052">
    <property type="entry name" value="Polysaccharide_Lyase_9"/>
</dbReference>
<dbReference type="GO" id="GO:0016837">
    <property type="term" value="F:carbon-oxygen lyase activity, acting on polysaccharides"/>
    <property type="evidence" value="ECO:0007669"/>
    <property type="project" value="TreeGrafter"/>
</dbReference>